<accession>T1J1F2</accession>
<evidence type="ECO:0000313" key="2">
    <source>
        <dbReference type="Proteomes" id="UP000014500"/>
    </source>
</evidence>
<keyword evidence="2" id="KW-1185">Reference proteome</keyword>
<reference evidence="1" key="2">
    <citation type="submission" date="2015-02" db="UniProtKB">
        <authorList>
            <consortium name="EnsemblMetazoa"/>
        </authorList>
    </citation>
    <scope>IDENTIFICATION</scope>
</reference>
<dbReference type="EMBL" id="JH431784">
    <property type="status" value="NOT_ANNOTATED_CDS"/>
    <property type="molecule type" value="Genomic_DNA"/>
</dbReference>
<organism evidence="1 2">
    <name type="scientific">Strigamia maritima</name>
    <name type="common">European centipede</name>
    <name type="synonym">Geophilus maritimus</name>
    <dbReference type="NCBI Taxonomy" id="126957"/>
    <lineage>
        <taxon>Eukaryota</taxon>
        <taxon>Metazoa</taxon>
        <taxon>Ecdysozoa</taxon>
        <taxon>Arthropoda</taxon>
        <taxon>Myriapoda</taxon>
        <taxon>Chilopoda</taxon>
        <taxon>Pleurostigmophora</taxon>
        <taxon>Geophilomorpha</taxon>
        <taxon>Linotaeniidae</taxon>
        <taxon>Strigamia</taxon>
    </lineage>
</organism>
<dbReference type="Proteomes" id="UP000014500">
    <property type="component" value="Unassembled WGS sequence"/>
</dbReference>
<dbReference type="AlphaFoldDB" id="T1J1F2"/>
<reference evidence="2" key="1">
    <citation type="submission" date="2011-05" db="EMBL/GenBank/DDBJ databases">
        <authorList>
            <person name="Richards S.R."/>
            <person name="Qu J."/>
            <person name="Jiang H."/>
            <person name="Jhangiani S.N."/>
            <person name="Agravi P."/>
            <person name="Goodspeed R."/>
            <person name="Gross S."/>
            <person name="Mandapat C."/>
            <person name="Jackson L."/>
            <person name="Mathew T."/>
            <person name="Pu L."/>
            <person name="Thornton R."/>
            <person name="Saada N."/>
            <person name="Wilczek-Boney K.B."/>
            <person name="Lee S."/>
            <person name="Kovar C."/>
            <person name="Wu Y."/>
            <person name="Scherer S.E."/>
            <person name="Worley K.C."/>
            <person name="Muzny D.M."/>
            <person name="Gibbs R."/>
        </authorList>
    </citation>
    <scope>NUCLEOTIDE SEQUENCE</scope>
    <source>
        <strain evidence="2">Brora</strain>
    </source>
</reference>
<proteinExistence type="predicted"/>
<name>T1J1F2_STRMM</name>
<evidence type="ECO:0000313" key="1">
    <source>
        <dbReference type="EnsemblMetazoa" id="SMAR007371-PA"/>
    </source>
</evidence>
<dbReference type="HOGENOM" id="CLU_947713_0_0_1"/>
<sequence>MECGVCGEFKQDGRSNKEESYRSHEDPWFLIAVLVQYQLALDDSCRFCSVLPDDAGRAQQGQTDTCEFFILKGIDDFSRKKFLYPNLQKKKKKEMEGKNGWDVQQMYIRLQDDDELVLTACGKANEKDLVLILTQMIMCSICCFQTVIALHDDLCARIINYQQNTSRLRAPLQCYFLIEWHLISKGCIDVQRKNEIKEGIVLHLVDKTTKDGDYGADICATVPKITRRSSLCNLCTIKYFFHQHNRPFMEASKSTYRTQKQFCDGVVQRSGGKRGRRSKWGSRLVFLSSQFVIC</sequence>
<protein>
    <submittedName>
        <fullName evidence="1">Uncharacterized protein</fullName>
    </submittedName>
</protein>
<dbReference type="EnsemblMetazoa" id="SMAR007371-RA">
    <property type="protein sequence ID" value="SMAR007371-PA"/>
    <property type="gene ID" value="SMAR007371"/>
</dbReference>